<sequence length="53" mass="5889">MTRIAYFESAGHGHVVEDVDAVASYAERFELIRADALPVHESRKLITAIMEAT</sequence>
<gene>
    <name evidence="2" type="ORF">HKK74_10770</name>
</gene>
<dbReference type="EMBL" id="JABVEC010000006">
    <property type="protein sequence ID" value="MBC6465979.1"/>
    <property type="molecule type" value="Genomic_DNA"/>
</dbReference>
<dbReference type="Proteomes" id="UP000805614">
    <property type="component" value="Unassembled WGS sequence"/>
</dbReference>
<keyword evidence="3" id="KW-1185">Reference proteome</keyword>
<proteinExistence type="predicted"/>
<feature type="domain" description="DUF5753" evidence="1">
    <location>
        <begin position="3"/>
        <end position="47"/>
    </location>
</feature>
<evidence type="ECO:0000313" key="3">
    <source>
        <dbReference type="Proteomes" id="UP000805614"/>
    </source>
</evidence>
<evidence type="ECO:0000259" key="1">
    <source>
        <dbReference type="Pfam" id="PF19054"/>
    </source>
</evidence>
<organism evidence="2 3">
    <name type="scientific">Actinomadura alba</name>
    <dbReference type="NCBI Taxonomy" id="406431"/>
    <lineage>
        <taxon>Bacteria</taxon>
        <taxon>Bacillati</taxon>
        <taxon>Actinomycetota</taxon>
        <taxon>Actinomycetes</taxon>
        <taxon>Streptosporangiales</taxon>
        <taxon>Thermomonosporaceae</taxon>
        <taxon>Actinomadura</taxon>
    </lineage>
</organism>
<dbReference type="Pfam" id="PF19054">
    <property type="entry name" value="DUF5753"/>
    <property type="match status" value="1"/>
</dbReference>
<accession>A0ABR7LMC6</accession>
<reference evidence="2 3" key="1">
    <citation type="submission" date="2020-06" db="EMBL/GenBank/DDBJ databases">
        <title>Actinomadura xiongansis sp. nov., isolated from soil of Baiyangdian.</title>
        <authorList>
            <person name="Zhang X."/>
        </authorList>
    </citation>
    <scope>NUCLEOTIDE SEQUENCE [LARGE SCALE GENOMIC DNA]</scope>
    <source>
        <strain evidence="2 3">HBUM206468</strain>
    </source>
</reference>
<evidence type="ECO:0000313" key="2">
    <source>
        <dbReference type="EMBL" id="MBC6465979.1"/>
    </source>
</evidence>
<protein>
    <recommendedName>
        <fullName evidence="1">DUF5753 domain-containing protein</fullName>
    </recommendedName>
</protein>
<comment type="caution">
    <text evidence="2">The sequence shown here is derived from an EMBL/GenBank/DDBJ whole genome shotgun (WGS) entry which is preliminary data.</text>
</comment>
<dbReference type="InterPro" id="IPR043917">
    <property type="entry name" value="DUF5753"/>
</dbReference>
<name>A0ABR7LMC6_9ACTN</name>